<keyword evidence="2" id="KW-1185">Reference proteome</keyword>
<organism evidence="1 2">
    <name type="scientific">Saliniradius amylolyticus</name>
    <dbReference type="NCBI Taxonomy" id="2183582"/>
    <lineage>
        <taxon>Bacteria</taxon>
        <taxon>Pseudomonadati</taxon>
        <taxon>Pseudomonadota</taxon>
        <taxon>Gammaproteobacteria</taxon>
        <taxon>Alteromonadales</taxon>
        <taxon>Alteromonadaceae</taxon>
        <taxon>Saliniradius</taxon>
    </lineage>
</organism>
<gene>
    <name evidence="1" type="ORF">HMF8227_00337</name>
</gene>
<dbReference type="EMBL" id="CP029347">
    <property type="protein sequence ID" value="AWL10843.1"/>
    <property type="molecule type" value="Genomic_DNA"/>
</dbReference>
<protein>
    <submittedName>
        <fullName evidence="1">Uncharacterized protein</fullName>
    </submittedName>
</protein>
<evidence type="ECO:0000313" key="1">
    <source>
        <dbReference type="EMBL" id="AWL10843.1"/>
    </source>
</evidence>
<reference evidence="1 2" key="1">
    <citation type="submission" date="2018-05" db="EMBL/GenBank/DDBJ databases">
        <title>Salinimonas sp. HMF8227 Genome sequencing and assembly.</title>
        <authorList>
            <person name="Kang H."/>
            <person name="Kang J."/>
            <person name="Cha I."/>
            <person name="Kim H."/>
            <person name="Joh K."/>
        </authorList>
    </citation>
    <scope>NUCLEOTIDE SEQUENCE [LARGE SCALE GENOMIC DNA]</scope>
    <source>
        <strain evidence="1 2">HMF8227</strain>
    </source>
</reference>
<accession>A0A2S2DZQ5</accession>
<dbReference type="Proteomes" id="UP000245728">
    <property type="component" value="Chromosome"/>
</dbReference>
<evidence type="ECO:0000313" key="2">
    <source>
        <dbReference type="Proteomes" id="UP000245728"/>
    </source>
</evidence>
<sequence length="173" mass="19402">MCERLQIPFDELVEGVWYVGRGRNANVGLYQDGCFSVIADTLLYNGSFATPQKTQPGCKSEPYFYPGHGCFQPFLALSSLALLTEGCALIPAPELRTGRFYIGEGSGFQVARWEGNRFSLLKKHYVSDSVCHYDIEARDYGERSPFFRPLLEIGEGEVIVPMAEANYARVLRL</sequence>
<name>A0A2S2DZQ5_9ALTE</name>
<dbReference type="KEGG" id="salh:HMF8227_00337"/>
<proteinExistence type="predicted"/>
<dbReference type="AlphaFoldDB" id="A0A2S2DZQ5"/>